<reference evidence="2 3" key="2">
    <citation type="submission" date="2018-11" db="EMBL/GenBank/DDBJ databases">
        <authorList>
            <consortium name="Pathogen Informatics"/>
        </authorList>
    </citation>
    <scope>NUCLEOTIDE SEQUENCE [LARGE SCALE GENOMIC DNA]</scope>
    <source>
        <strain evidence="2 3">MHpl1</strain>
    </source>
</reference>
<gene>
    <name evidence="2" type="ORF">HPLM_LOCUS2055</name>
</gene>
<evidence type="ECO:0000256" key="1">
    <source>
        <dbReference type="SAM" id="SignalP"/>
    </source>
</evidence>
<reference evidence="4" key="1">
    <citation type="submission" date="2017-02" db="UniProtKB">
        <authorList>
            <consortium name="WormBaseParasite"/>
        </authorList>
    </citation>
    <scope>IDENTIFICATION</scope>
</reference>
<feature type="signal peptide" evidence="1">
    <location>
        <begin position="1"/>
        <end position="15"/>
    </location>
</feature>
<protein>
    <submittedName>
        <fullName evidence="4">DUF4359 domain-containing protein</fullName>
    </submittedName>
</protein>
<organism evidence="4">
    <name type="scientific">Haemonchus placei</name>
    <name type="common">Barber's pole worm</name>
    <dbReference type="NCBI Taxonomy" id="6290"/>
    <lineage>
        <taxon>Eukaryota</taxon>
        <taxon>Metazoa</taxon>
        <taxon>Ecdysozoa</taxon>
        <taxon>Nematoda</taxon>
        <taxon>Chromadorea</taxon>
        <taxon>Rhabditida</taxon>
        <taxon>Rhabditina</taxon>
        <taxon>Rhabditomorpha</taxon>
        <taxon>Strongyloidea</taxon>
        <taxon>Trichostrongylidae</taxon>
        <taxon>Haemonchus</taxon>
    </lineage>
</organism>
<evidence type="ECO:0000313" key="3">
    <source>
        <dbReference type="Proteomes" id="UP000268014"/>
    </source>
</evidence>
<name>A0A0N4VXN7_HAEPC</name>
<dbReference type="OrthoDB" id="5791233at2759"/>
<dbReference type="EMBL" id="UZAF01003557">
    <property type="protein sequence ID" value="VDO12753.1"/>
    <property type="molecule type" value="Genomic_DNA"/>
</dbReference>
<dbReference type="AlphaFoldDB" id="A0A0N4VXN7"/>
<dbReference type="WBParaSite" id="HPLM_0000205701-mRNA-1">
    <property type="protein sequence ID" value="HPLM_0000205701-mRNA-1"/>
    <property type="gene ID" value="HPLM_0000205701"/>
</dbReference>
<sequence length="86" mass="9903">MLFAIVLTLFTATMACQYKGEKYKDGDTWVSKDFRSSIYDLVNHNEKSQSEILLKSLSQLVIIIVADSYGMEMTFKIVMWQALLKI</sequence>
<keyword evidence="1" id="KW-0732">Signal</keyword>
<accession>A0A0N4VXN7</accession>
<keyword evidence="3" id="KW-1185">Reference proteome</keyword>
<dbReference type="Proteomes" id="UP000268014">
    <property type="component" value="Unassembled WGS sequence"/>
</dbReference>
<proteinExistence type="predicted"/>
<evidence type="ECO:0000313" key="4">
    <source>
        <dbReference type="WBParaSite" id="HPLM_0000205701-mRNA-1"/>
    </source>
</evidence>
<evidence type="ECO:0000313" key="2">
    <source>
        <dbReference type="EMBL" id="VDO12753.1"/>
    </source>
</evidence>
<feature type="chain" id="PRO_5043123276" evidence="1">
    <location>
        <begin position="16"/>
        <end position="86"/>
    </location>
</feature>